<dbReference type="SMART" id="SM00220">
    <property type="entry name" value="S_TKc"/>
    <property type="match status" value="1"/>
</dbReference>
<evidence type="ECO:0000256" key="3">
    <source>
        <dbReference type="ARBA" id="ARBA00022527"/>
    </source>
</evidence>
<accession>A0A1Y1I5U5</accession>
<comment type="similarity">
    <text evidence="1">Belongs to the protein kinase superfamily. NEK Ser/Thr protein kinase family. NIMA subfamily.</text>
</comment>
<feature type="binding site" evidence="10">
    <location>
        <position position="42"/>
    </location>
    <ligand>
        <name>ATP</name>
        <dbReference type="ChEBI" id="CHEBI:30616"/>
    </ligand>
</feature>
<evidence type="ECO:0000256" key="9">
    <source>
        <dbReference type="ARBA" id="ARBA00048679"/>
    </source>
</evidence>
<keyword evidence="3" id="KW-0723">Serine/threonine-protein kinase</keyword>
<dbReference type="InterPro" id="IPR000719">
    <property type="entry name" value="Prot_kinase_dom"/>
</dbReference>
<dbReference type="OMA" id="HIFFKKV"/>
<dbReference type="STRING" id="105231.A0A1Y1I5U5"/>
<keyword evidence="5 10" id="KW-0547">Nucleotide-binding</keyword>
<evidence type="ECO:0000256" key="1">
    <source>
        <dbReference type="ARBA" id="ARBA00010886"/>
    </source>
</evidence>
<dbReference type="AlphaFoldDB" id="A0A1Y1I5U5"/>
<dbReference type="PROSITE" id="PS00107">
    <property type="entry name" value="PROTEIN_KINASE_ATP"/>
    <property type="match status" value="1"/>
</dbReference>
<feature type="compositionally biased region" description="Polar residues" evidence="11">
    <location>
        <begin position="318"/>
        <end position="328"/>
    </location>
</feature>
<organism evidence="13 14">
    <name type="scientific">Klebsormidium nitens</name>
    <name type="common">Green alga</name>
    <name type="synonym">Ulothrix nitens</name>
    <dbReference type="NCBI Taxonomy" id="105231"/>
    <lineage>
        <taxon>Eukaryota</taxon>
        <taxon>Viridiplantae</taxon>
        <taxon>Streptophyta</taxon>
        <taxon>Klebsormidiophyceae</taxon>
        <taxon>Klebsormidiales</taxon>
        <taxon>Klebsormidiaceae</taxon>
        <taxon>Klebsormidium</taxon>
    </lineage>
</organism>
<feature type="region of interest" description="Disordered" evidence="11">
    <location>
        <begin position="379"/>
        <end position="419"/>
    </location>
</feature>
<feature type="region of interest" description="Disordered" evidence="11">
    <location>
        <begin position="434"/>
        <end position="473"/>
    </location>
</feature>
<dbReference type="EMBL" id="DF237232">
    <property type="protein sequence ID" value="GAQ86330.1"/>
    <property type="molecule type" value="Genomic_DNA"/>
</dbReference>
<dbReference type="Pfam" id="PF00069">
    <property type="entry name" value="Pkinase"/>
    <property type="match status" value="1"/>
</dbReference>
<evidence type="ECO:0000256" key="5">
    <source>
        <dbReference type="ARBA" id="ARBA00022741"/>
    </source>
</evidence>
<feature type="domain" description="Protein kinase" evidence="12">
    <location>
        <begin position="13"/>
        <end position="270"/>
    </location>
</feature>
<protein>
    <recommendedName>
        <fullName evidence="2">non-specific serine/threonine protein kinase</fullName>
        <ecNumber evidence="2">2.7.11.1</ecNumber>
    </recommendedName>
</protein>
<dbReference type="EC" id="2.7.11.1" evidence="2"/>
<dbReference type="OrthoDB" id="248923at2759"/>
<dbReference type="FunFam" id="1.10.510.10:FF:000869">
    <property type="entry name" value="Nek protein kinase"/>
    <property type="match status" value="1"/>
</dbReference>
<feature type="region of interest" description="Disordered" evidence="11">
    <location>
        <begin position="308"/>
        <end position="328"/>
    </location>
</feature>
<dbReference type="Proteomes" id="UP000054558">
    <property type="component" value="Unassembled WGS sequence"/>
</dbReference>
<proteinExistence type="inferred from homology"/>
<comment type="catalytic activity">
    <reaction evidence="8">
        <text>L-threonyl-[protein] + ATP = O-phospho-L-threonyl-[protein] + ADP + H(+)</text>
        <dbReference type="Rhea" id="RHEA:46608"/>
        <dbReference type="Rhea" id="RHEA-COMP:11060"/>
        <dbReference type="Rhea" id="RHEA-COMP:11605"/>
        <dbReference type="ChEBI" id="CHEBI:15378"/>
        <dbReference type="ChEBI" id="CHEBI:30013"/>
        <dbReference type="ChEBI" id="CHEBI:30616"/>
        <dbReference type="ChEBI" id="CHEBI:61977"/>
        <dbReference type="ChEBI" id="CHEBI:456216"/>
        <dbReference type="EC" id="2.7.11.1"/>
    </reaction>
</comment>
<dbReference type="InterPro" id="IPR011009">
    <property type="entry name" value="Kinase-like_dom_sf"/>
</dbReference>
<dbReference type="Gene3D" id="1.10.510.10">
    <property type="entry name" value="Transferase(Phosphotransferase) domain 1"/>
    <property type="match status" value="1"/>
</dbReference>
<feature type="compositionally biased region" description="Acidic residues" evidence="11">
    <location>
        <begin position="568"/>
        <end position="581"/>
    </location>
</feature>
<dbReference type="PANTHER" id="PTHR44899:SF7">
    <property type="entry name" value="NIMA-RELATED KINASE"/>
    <property type="match status" value="1"/>
</dbReference>
<evidence type="ECO:0000256" key="2">
    <source>
        <dbReference type="ARBA" id="ARBA00012513"/>
    </source>
</evidence>
<name>A0A1Y1I5U5_KLENI</name>
<feature type="compositionally biased region" description="Basic and acidic residues" evidence="11">
    <location>
        <begin position="441"/>
        <end position="459"/>
    </location>
</feature>
<evidence type="ECO:0000256" key="6">
    <source>
        <dbReference type="ARBA" id="ARBA00022777"/>
    </source>
</evidence>
<keyword evidence="7 10" id="KW-0067">ATP-binding</keyword>
<dbReference type="InterPro" id="IPR008271">
    <property type="entry name" value="Ser/Thr_kinase_AS"/>
</dbReference>
<keyword evidence="14" id="KW-1185">Reference proteome</keyword>
<feature type="region of interest" description="Disordered" evidence="11">
    <location>
        <begin position="488"/>
        <end position="581"/>
    </location>
</feature>
<comment type="catalytic activity">
    <reaction evidence="9">
        <text>L-seryl-[protein] + ATP = O-phospho-L-seryl-[protein] + ADP + H(+)</text>
        <dbReference type="Rhea" id="RHEA:17989"/>
        <dbReference type="Rhea" id="RHEA-COMP:9863"/>
        <dbReference type="Rhea" id="RHEA-COMP:11604"/>
        <dbReference type="ChEBI" id="CHEBI:15378"/>
        <dbReference type="ChEBI" id="CHEBI:29999"/>
        <dbReference type="ChEBI" id="CHEBI:30616"/>
        <dbReference type="ChEBI" id="CHEBI:83421"/>
        <dbReference type="ChEBI" id="CHEBI:456216"/>
        <dbReference type="EC" id="2.7.11.1"/>
    </reaction>
</comment>
<dbReference type="GO" id="GO:0004674">
    <property type="term" value="F:protein serine/threonine kinase activity"/>
    <property type="evidence" value="ECO:0007669"/>
    <property type="project" value="UniProtKB-KW"/>
</dbReference>
<dbReference type="FunFam" id="3.30.200.20:FF:000097">
    <property type="entry name" value="Probable serine/threonine-protein kinase nek1"/>
    <property type="match status" value="1"/>
</dbReference>
<evidence type="ECO:0000256" key="8">
    <source>
        <dbReference type="ARBA" id="ARBA00047899"/>
    </source>
</evidence>
<dbReference type="SUPFAM" id="SSF56112">
    <property type="entry name" value="Protein kinase-like (PK-like)"/>
    <property type="match status" value="1"/>
</dbReference>
<evidence type="ECO:0000256" key="7">
    <source>
        <dbReference type="ARBA" id="ARBA00022840"/>
    </source>
</evidence>
<dbReference type="CDD" id="cd08215">
    <property type="entry name" value="STKc_Nek"/>
    <property type="match status" value="1"/>
</dbReference>
<keyword evidence="4" id="KW-0808">Transferase</keyword>
<evidence type="ECO:0000256" key="11">
    <source>
        <dbReference type="SAM" id="MobiDB-lite"/>
    </source>
</evidence>
<dbReference type="PROSITE" id="PS50011">
    <property type="entry name" value="PROTEIN_KINASE_DOM"/>
    <property type="match status" value="1"/>
</dbReference>
<dbReference type="PANTHER" id="PTHR44899">
    <property type="entry name" value="CAMK FAMILY PROTEIN KINASE"/>
    <property type="match status" value="1"/>
</dbReference>
<evidence type="ECO:0000259" key="12">
    <source>
        <dbReference type="PROSITE" id="PS50011"/>
    </source>
</evidence>
<dbReference type="Gene3D" id="3.30.200.20">
    <property type="entry name" value="Phosphorylase Kinase, domain 1"/>
    <property type="match status" value="1"/>
</dbReference>
<dbReference type="InterPro" id="IPR051131">
    <property type="entry name" value="NEK_Ser/Thr_kinase_NIMA"/>
</dbReference>
<keyword evidence="6 13" id="KW-0418">Kinase</keyword>
<dbReference type="GO" id="GO:0005524">
    <property type="term" value="F:ATP binding"/>
    <property type="evidence" value="ECO:0007669"/>
    <property type="project" value="UniProtKB-UniRule"/>
</dbReference>
<gene>
    <name evidence="13" type="ORF">KFL_002830060</name>
</gene>
<reference evidence="13 14" key="1">
    <citation type="journal article" date="2014" name="Nat. Commun.">
        <title>Klebsormidium flaccidum genome reveals primary factors for plant terrestrial adaptation.</title>
        <authorList>
            <person name="Hori K."/>
            <person name="Maruyama F."/>
            <person name="Fujisawa T."/>
            <person name="Togashi T."/>
            <person name="Yamamoto N."/>
            <person name="Seo M."/>
            <person name="Sato S."/>
            <person name="Yamada T."/>
            <person name="Mori H."/>
            <person name="Tajima N."/>
            <person name="Moriyama T."/>
            <person name="Ikeuchi M."/>
            <person name="Watanabe M."/>
            <person name="Wada H."/>
            <person name="Kobayashi K."/>
            <person name="Saito M."/>
            <person name="Masuda T."/>
            <person name="Sasaki-Sekimoto Y."/>
            <person name="Mashiguchi K."/>
            <person name="Awai K."/>
            <person name="Shimojima M."/>
            <person name="Masuda S."/>
            <person name="Iwai M."/>
            <person name="Nobusawa T."/>
            <person name="Narise T."/>
            <person name="Kondo S."/>
            <person name="Saito H."/>
            <person name="Sato R."/>
            <person name="Murakawa M."/>
            <person name="Ihara Y."/>
            <person name="Oshima-Yamada Y."/>
            <person name="Ohtaka K."/>
            <person name="Satoh M."/>
            <person name="Sonobe K."/>
            <person name="Ishii M."/>
            <person name="Ohtani R."/>
            <person name="Kanamori-Sato M."/>
            <person name="Honoki R."/>
            <person name="Miyazaki D."/>
            <person name="Mochizuki H."/>
            <person name="Umetsu J."/>
            <person name="Higashi K."/>
            <person name="Shibata D."/>
            <person name="Kamiya Y."/>
            <person name="Sato N."/>
            <person name="Nakamura Y."/>
            <person name="Tabata S."/>
            <person name="Ida S."/>
            <person name="Kurokawa K."/>
            <person name="Ohta H."/>
        </authorList>
    </citation>
    <scope>NUCLEOTIDE SEQUENCE [LARGE SCALE GENOMIC DNA]</scope>
    <source>
        <strain evidence="13 14">NIES-2285</strain>
    </source>
</reference>
<dbReference type="PROSITE" id="PS00108">
    <property type="entry name" value="PROTEIN_KINASE_ST"/>
    <property type="match status" value="1"/>
</dbReference>
<evidence type="ECO:0000256" key="4">
    <source>
        <dbReference type="ARBA" id="ARBA00022679"/>
    </source>
</evidence>
<evidence type="ECO:0000256" key="10">
    <source>
        <dbReference type="PROSITE-ProRule" id="PRU10141"/>
    </source>
</evidence>
<evidence type="ECO:0000313" key="13">
    <source>
        <dbReference type="EMBL" id="GAQ86330.1"/>
    </source>
</evidence>
<evidence type="ECO:0000313" key="14">
    <source>
        <dbReference type="Proteomes" id="UP000054558"/>
    </source>
</evidence>
<sequence>MAQAEHYDGMQNYEIVKTIGHGSYGTAYLVRDVSNKTLYAMKKIVLSDSNHADRDAALREARVLQTLKHPNVLGYRESFLHENSLHIVTTYCEEGDLFQRIRAAAKKEEYFSEMQILDWFVQIAMALQHIHSKKILHRDLKTQNIFLCKGGVIKIGDFGICKVLEHTNDYANTVTGTPFYMAPECVQSVPYTYKSDLWSLGCVLYEMAMLKHAFDAGNLLSLVYQIVRGTYPPLPPQRYSPQLAHLVRSLLANNPADRPPVSTVLQMPWLQQHMASAQQRWASSQLKTIRVDRGPGLAASAGLQIGAGGEVSRRPVRTATSPDGSKALSPQQRLVARKLAQSAQREAELIRASSESIRARQVAKKRFLQEFYRGGHEVDAGQVDDDATPNMATCRLDTAPRSRSDPTPDLGSERQPWGSAEWAADAADDDAVMLGTMTGGEDDRPTHPGDWERHAERGNKASSSGRAKEADEQTGFDWDEVPCTAAAAHKQAPVGGARPHSSGPAGPGSKAKNRSREPVERSTLGSTVTAAPGMGIAAARKVGAPVKQPEAGRRAWSAQPGQRHGPDVEQDTASDGGDGEVVYEDDFEEYNPAEDGRADVAALIGNLHRQLHSDKKEAECSVSDTFVSKDRAKRVANLEQRCREKLGDGLFKQVYKYLRRVRQAEAAASTSEADIQATLQELAGKQKYHDCFLVDQLVFLQA</sequence>
<dbReference type="InterPro" id="IPR017441">
    <property type="entry name" value="Protein_kinase_ATP_BS"/>
</dbReference>